<evidence type="ECO:0000259" key="6">
    <source>
        <dbReference type="PROSITE" id="PS50262"/>
    </source>
</evidence>
<evidence type="ECO:0000313" key="7">
    <source>
        <dbReference type="EMBL" id="CAF0889550.1"/>
    </source>
</evidence>
<dbReference type="Proteomes" id="UP000663829">
    <property type="component" value="Unassembled WGS sequence"/>
</dbReference>
<gene>
    <name evidence="8" type="ORF">GPM918_LOCUS33081</name>
    <name evidence="7" type="ORF">OVA965_LOCUS9052</name>
    <name evidence="10" type="ORF">SRO942_LOCUS33761</name>
    <name evidence="9" type="ORF">TMI583_LOCUS9048</name>
</gene>
<evidence type="ECO:0000256" key="2">
    <source>
        <dbReference type="ARBA" id="ARBA00022692"/>
    </source>
</evidence>
<proteinExistence type="predicted"/>
<evidence type="ECO:0000313" key="10">
    <source>
        <dbReference type="EMBL" id="CAF4291285.1"/>
    </source>
</evidence>
<dbReference type="InterPro" id="IPR017452">
    <property type="entry name" value="GPCR_Rhodpsn_7TM"/>
</dbReference>
<comment type="subcellular location">
    <subcellularLocation>
        <location evidence="1">Membrane</location>
    </subcellularLocation>
</comment>
<accession>A0A815KR87</accession>
<dbReference type="PROSITE" id="PS50262">
    <property type="entry name" value="G_PROTEIN_RECEP_F1_2"/>
    <property type="match status" value="1"/>
</dbReference>
<feature type="transmembrane region" description="Helical" evidence="5">
    <location>
        <begin position="61"/>
        <end position="79"/>
    </location>
</feature>
<dbReference type="EMBL" id="CAJOBA010003146">
    <property type="protein sequence ID" value="CAF3672006.1"/>
    <property type="molecule type" value="Genomic_DNA"/>
</dbReference>
<feature type="transmembrane region" description="Helical" evidence="5">
    <location>
        <begin position="292"/>
        <end position="316"/>
    </location>
</feature>
<dbReference type="SUPFAM" id="SSF81321">
    <property type="entry name" value="Family A G protein-coupled receptor-like"/>
    <property type="match status" value="1"/>
</dbReference>
<dbReference type="EMBL" id="CAJNOQ010017324">
    <property type="protein sequence ID" value="CAF1397082.1"/>
    <property type="molecule type" value="Genomic_DNA"/>
</dbReference>
<dbReference type="Pfam" id="PF00001">
    <property type="entry name" value="7tm_1"/>
    <property type="match status" value="1"/>
</dbReference>
<evidence type="ECO:0000256" key="4">
    <source>
        <dbReference type="ARBA" id="ARBA00023136"/>
    </source>
</evidence>
<dbReference type="EMBL" id="CAJNOK010003145">
    <property type="protein sequence ID" value="CAF0889550.1"/>
    <property type="molecule type" value="Genomic_DNA"/>
</dbReference>
<comment type="caution">
    <text evidence="8">The sequence shown here is derived from an EMBL/GenBank/DDBJ whole genome shotgun (WGS) entry which is preliminary data.</text>
</comment>
<feature type="domain" description="G-protein coupled receptors family 1 profile" evidence="6">
    <location>
        <begin position="40"/>
        <end position="270"/>
    </location>
</feature>
<dbReference type="AlphaFoldDB" id="A0A815KR87"/>
<keyword evidence="11" id="KW-1185">Reference proteome</keyword>
<dbReference type="InterPro" id="IPR052954">
    <property type="entry name" value="GPCR-Ligand_Int"/>
</dbReference>
<evidence type="ECO:0000313" key="11">
    <source>
        <dbReference type="Proteomes" id="UP000663829"/>
    </source>
</evidence>
<dbReference type="InterPro" id="IPR000276">
    <property type="entry name" value="GPCR_Rhodpsn"/>
</dbReference>
<keyword evidence="4 5" id="KW-0472">Membrane</keyword>
<dbReference type="EMBL" id="CAJOBC010082743">
    <property type="protein sequence ID" value="CAF4291285.1"/>
    <property type="molecule type" value="Genomic_DNA"/>
</dbReference>
<dbReference type="Gene3D" id="1.20.1070.10">
    <property type="entry name" value="Rhodopsin 7-helix transmembrane proteins"/>
    <property type="match status" value="1"/>
</dbReference>
<feature type="transmembrane region" description="Helical" evidence="5">
    <location>
        <begin position="140"/>
        <end position="160"/>
    </location>
</feature>
<evidence type="ECO:0000313" key="8">
    <source>
        <dbReference type="EMBL" id="CAF1397082.1"/>
    </source>
</evidence>
<feature type="transmembrane region" description="Helical" evidence="5">
    <location>
        <begin position="203"/>
        <end position="227"/>
    </location>
</feature>
<evidence type="ECO:0000256" key="3">
    <source>
        <dbReference type="ARBA" id="ARBA00022989"/>
    </source>
</evidence>
<feature type="transmembrane region" description="Helical" evidence="5">
    <location>
        <begin position="248"/>
        <end position="272"/>
    </location>
</feature>
<evidence type="ECO:0000313" key="9">
    <source>
        <dbReference type="EMBL" id="CAF3672006.1"/>
    </source>
</evidence>
<evidence type="ECO:0000256" key="5">
    <source>
        <dbReference type="SAM" id="Phobius"/>
    </source>
</evidence>
<dbReference type="Proteomes" id="UP000681722">
    <property type="component" value="Unassembled WGS sequence"/>
</dbReference>
<keyword evidence="2 5" id="KW-0812">Transmembrane</keyword>
<dbReference type="PANTHER" id="PTHR46641">
    <property type="entry name" value="FMRFAMIDE RECEPTOR-RELATED"/>
    <property type="match status" value="1"/>
</dbReference>
<organism evidence="8 11">
    <name type="scientific">Didymodactylos carnosus</name>
    <dbReference type="NCBI Taxonomy" id="1234261"/>
    <lineage>
        <taxon>Eukaryota</taxon>
        <taxon>Metazoa</taxon>
        <taxon>Spiralia</taxon>
        <taxon>Gnathifera</taxon>
        <taxon>Rotifera</taxon>
        <taxon>Eurotatoria</taxon>
        <taxon>Bdelloidea</taxon>
        <taxon>Philodinida</taxon>
        <taxon>Philodinidae</taxon>
        <taxon>Didymodactylos</taxon>
    </lineage>
</organism>
<evidence type="ECO:0000256" key="1">
    <source>
        <dbReference type="ARBA" id="ARBA00004370"/>
    </source>
</evidence>
<keyword evidence="3 5" id="KW-1133">Transmembrane helix</keyword>
<dbReference type="GO" id="GO:0016020">
    <property type="term" value="C:membrane"/>
    <property type="evidence" value="ECO:0007669"/>
    <property type="project" value="UniProtKB-SubCell"/>
</dbReference>
<dbReference type="Proteomes" id="UP000677228">
    <property type="component" value="Unassembled WGS sequence"/>
</dbReference>
<dbReference type="GO" id="GO:0004930">
    <property type="term" value="F:G protein-coupled receptor activity"/>
    <property type="evidence" value="ECO:0007669"/>
    <property type="project" value="InterPro"/>
</dbReference>
<feature type="transmembrane region" description="Helical" evidence="5">
    <location>
        <begin position="29"/>
        <end position="49"/>
    </location>
</feature>
<dbReference type="Proteomes" id="UP000682733">
    <property type="component" value="Unassembled WGS sequence"/>
</dbReference>
<protein>
    <recommendedName>
        <fullName evidence="6">G-protein coupled receptors family 1 profile domain-containing protein</fullName>
    </recommendedName>
</protein>
<reference evidence="8" key="1">
    <citation type="submission" date="2021-02" db="EMBL/GenBank/DDBJ databases">
        <authorList>
            <person name="Nowell W R."/>
        </authorList>
    </citation>
    <scope>NUCLEOTIDE SEQUENCE</scope>
</reference>
<feature type="transmembrane region" description="Helical" evidence="5">
    <location>
        <begin position="99"/>
        <end position="120"/>
    </location>
</feature>
<dbReference type="OrthoDB" id="10003217at2759"/>
<sequence length="374" mass="43296">MDTVTTNATNTQDVWIILGSFYKVIYRGYFSFLIVFGTSFNILTAITLLRAKLRRFSTCRYMAVCSLLNVGVLLTNTLYMTLVMGWQIDLRSSILWCRIHVFVSQWFRGFASWILVIVAIDRYRRSRSLRPRTQSKNHIVTIRCVIAGLALVFPNIHYLLLIGGVVTLKADGVTYEHYACSFHKYSTNPIHSWLASSNTWLELITIIFIPSILTLIFNIFIIKNSFIRPVENEHLKSRSKTRTRRVTTMLLASNIGFLALVSPAQIFNALTFDPNSIKSQDKYFFSYMIKAQIYQCLINTYYAMNFVFCFASSSFFRREIRKFINSSRLRRKAESSTNNIRHKKVNSKETVTETTTILGERKRATESTIDAFKH</sequence>
<name>A0A815KR87_9BILA</name>